<evidence type="ECO:0000313" key="2">
    <source>
        <dbReference type="EMBL" id="GAA2722310.1"/>
    </source>
</evidence>
<dbReference type="Gene3D" id="3.40.50.720">
    <property type="entry name" value="NAD(P)-binding Rossmann-like Domain"/>
    <property type="match status" value="1"/>
</dbReference>
<dbReference type="InterPro" id="IPR001509">
    <property type="entry name" value="Epimerase_deHydtase"/>
</dbReference>
<dbReference type="RefSeq" id="WP_344449442.1">
    <property type="nucleotide sequence ID" value="NZ_BAAATZ010000006.1"/>
</dbReference>
<proteinExistence type="predicted"/>
<dbReference type="InterPro" id="IPR051783">
    <property type="entry name" value="NAD(P)-dependent_oxidoreduct"/>
</dbReference>
<protein>
    <submittedName>
        <fullName evidence="2">SDR family NAD(P)-dependent oxidoreductase</fullName>
    </submittedName>
</protein>
<dbReference type="InterPro" id="IPR036291">
    <property type="entry name" value="NAD(P)-bd_dom_sf"/>
</dbReference>
<dbReference type="Pfam" id="PF01370">
    <property type="entry name" value="Epimerase"/>
    <property type="match status" value="1"/>
</dbReference>
<dbReference type="PANTHER" id="PTHR48079:SF6">
    <property type="entry name" value="NAD(P)-BINDING DOMAIN-CONTAINING PROTEIN-RELATED"/>
    <property type="match status" value="1"/>
</dbReference>
<sequence length="341" mass="36026">MRILVTGASGFIGSHTVAALVESGHRPRLLVRNTEAASAVLAGVKVDSGQVDFAPGDMRDAEAVGAALDGCDAVVHAAAVIGVTGKPGEQILSGNVEGTRNVVGGAVERGISRIVYLSSMTVFMPTDQPVITGDSPLSRQRTEYGRSKLEAERYVRGLQNEGAPITTFYPGGVCGPAQSTLKELNEGIAAGLGQVWVMPKGAGVSVLDVRDLAEAILRTVRAPGAPRRWMLGGHHLGWSELADLCDALTGVPCKRMVVPGGLLLAAGSLLDLAKRVRRFDFPLTRDAAEMMVSLPRTDDREPLAELDLKPRPPEETLADILRWMAAEGHLDPARAGALYSV</sequence>
<gene>
    <name evidence="2" type="ORF">GCM10010439_14630</name>
</gene>
<keyword evidence="3" id="KW-1185">Reference proteome</keyword>
<comment type="caution">
    <text evidence="2">The sequence shown here is derived from an EMBL/GenBank/DDBJ whole genome shotgun (WGS) entry which is preliminary data.</text>
</comment>
<organism evidence="2 3">
    <name type="scientific">Actinocorallia aurantiaca</name>
    <dbReference type="NCBI Taxonomy" id="46204"/>
    <lineage>
        <taxon>Bacteria</taxon>
        <taxon>Bacillati</taxon>
        <taxon>Actinomycetota</taxon>
        <taxon>Actinomycetes</taxon>
        <taxon>Streptosporangiales</taxon>
        <taxon>Thermomonosporaceae</taxon>
        <taxon>Actinocorallia</taxon>
    </lineage>
</organism>
<accession>A0ABN3U1F5</accession>
<dbReference type="PANTHER" id="PTHR48079">
    <property type="entry name" value="PROTEIN YEEZ"/>
    <property type="match status" value="1"/>
</dbReference>
<feature type="domain" description="NAD-dependent epimerase/dehydratase" evidence="1">
    <location>
        <begin position="3"/>
        <end position="227"/>
    </location>
</feature>
<dbReference type="Proteomes" id="UP001501842">
    <property type="component" value="Unassembled WGS sequence"/>
</dbReference>
<evidence type="ECO:0000313" key="3">
    <source>
        <dbReference type="Proteomes" id="UP001501842"/>
    </source>
</evidence>
<dbReference type="EMBL" id="BAAATZ010000006">
    <property type="protein sequence ID" value="GAA2722310.1"/>
    <property type="molecule type" value="Genomic_DNA"/>
</dbReference>
<evidence type="ECO:0000259" key="1">
    <source>
        <dbReference type="Pfam" id="PF01370"/>
    </source>
</evidence>
<name>A0ABN3U1F5_9ACTN</name>
<dbReference type="SUPFAM" id="SSF51735">
    <property type="entry name" value="NAD(P)-binding Rossmann-fold domains"/>
    <property type="match status" value="1"/>
</dbReference>
<reference evidence="2 3" key="1">
    <citation type="journal article" date="2019" name="Int. J. Syst. Evol. Microbiol.">
        <title>The Global Catalogue of Microorganisms (GCM) 10K type strain sequencing project: providing services to taxonomists for standard genome sequencing and annotation.</title>
        <authorList>
            <consortium name="The Broad Institute Genomics Platform"/>
            <consortium name="The Broad Institute Genome Sequencing Center for Infectious Disease"/>
            <person name="Wu L."/>
            <person name="Ma J."/>
        </authorList>
    </citation>
    <scope>NUCLEOTIDE SEQUENCE [LARGE SCALE GENOMIC DNA]</scope>
    <source>
        <strain evidence="2 3">JCM 8201</strain>
    </source>
</reference>